<dbReference type="InterPro" id="IPR020234">
    <property type="entry name" value="Mite_allergen_group-7"/>
</dbReference>
<dbReference type="Pfam" id="PF16984">
    <property type="entry name" value="Grp7_allergen"/>
    <property type="match status" value="1"/>
</dbReference>
<feature type="chain" id="PRO_5036273174" evidence="1">
    <location>
        <begin position="22"/>
        <end position="252"/>
    </location>
</feature>
<protein>
    <submittedName>
        <fullName evidence="3">Uncharacterized protein</fullName>
    </submittedName>
</protein>
<gene>
    <name evidence="3" type="ORF">APLA_LOCUS15097</name>
    <name evidence="2" type="ORF">APLA_LOCUS7749</name>
</gene>
<comment type="caution">
    <text evidence="3">The sequence shown here is derived from an EMBL/GenBank/DDBJ whole genome shotgun (WGS) entry which is preliminary data.</text>
</comment>
<evidence type="ECO:0000313" key="5">
    <source>
        <dbReference type="Proteomes" id="UP000494256"/>
    </source>
</evidence>
<dbReference type="AlphaFoldDB" id="A0A8S1BAM0"/>
<dbReference type="InterPro" id="IPR038602">
    <property type="entry name" value="Mite_allergen_7_sf"/>
</dbReference>
<evidence type="ECO:0000313" key="4">
    <source>
        <dbReference type="Proteomes" id="UP000494106"/>
    </source>
</evidence>
<name>A0A8S1BAM0_ARCPL</name>
<evidence type="ECO:0000256" key="1">
    <source>
        <dbReference type="SAM" id="SignalP"/>
    </source>
</evidence>
<dbReference type="EMBL" id="CADEBC010000581">
    <property type="protein sequence ID" value="CAB3255971.1"/>
    <property type="molecule type" value="Genomic_DNA"/>
</dbReference>
<keyword evidence="1" id="KW-0732">Signal</keyword>
<dbReference type="OrthoDB" id="6419576at2759"/>
<sequence>MLNKYTTFYLVVLVAVVSARAENINLSNALQNSNVLKDSRRWDGLGLTATVNDYVDLTLTYVTRFIESQGLDPMPLPDIEEGFEVRPIWVTYSALLRVYDGRMTGLTRVSRYGDQQVSYFAKMLRVRLQLQFSNLEIIYRYIVRVMNIGPSGGITALLERFNVVVDVLIDFNNDEIHLQEFKLTDVGRLRVQLTGNPLVDWLVNPVINVFTRMFNGPIIRAVQTNIRSAVQSQIDVLNGNLQAIIARLESHN</sequence>
<evidence type="ECO:0000313" key="3">
    <source>
        <dbReference type="EMBL" id="CAB3255971.1"/>
    </source>
</evidence>
<accession>A0A8S1BAM0</accession>
<evidence type="ECO:0000313" key="2">
    <source>
        <dbReference type="EMBL" id="CAB3237234.1"/>
    </source>
</evidence>
<dbReference type="Proteomes" id="UP000494106">
    <property type="component" value="Unassembled WGS sequence"/>
</dbReference>
<feature type="signal peptide" evidence="1">
    <location>
        <begin position="1"/>
        <end position="21"/>
    </location>
</feature>
<dbReference type="Gene3D" id="3.15.10.50">
    <property type="match status" value="1"/>
</dbReference>
<dbReference type="Proteomes" id="UP000494256">
    <property type="component" value="Unassembled WGS sequence"/>
</dbReference>
<keyword evidence="4" id="KW-1185">Reference proteome</keyword>
<proteinExistence type="predicted"/>
<reference evidence="4 5" key="1">
    <citation type="submission" date="2020-04" db="EMBL/GenBank/DDBJ databases">
        <authorList>
            <person name="Wallbank WR R."/>
            <person name="Pardo Diaz C."/>
            <person name="Kozak K."/>
            <person name="Martin S."/>
            <person name="Jiggins C."/>
            <person name="Moest M."/>
            <person name="Warren A I."/>
            <person name="Byers J.R.P. K."/>
            <person name="Montejo-Kovacevich G."/>
            <person name="Yen C E."/>
        </authorList>
    </citation>
    <scope>NUCLEOTIDE SEQUENCE [LARGE SCALE GENOMIC DNA]</scope>
</reference>
<organism evidence="3 4">
    <name type="scientific">Arctia plantaginis</name>
    <name type="common">Wood tiger moth</name>
    <name type="synonym">Phalaena plantaginis</name>
    <dbReference type="NCBI Taxonomy" id="874455"/>
    <lineage>
        <taxon>Eukaryota</taxon>
        <taxon>Metazoa</taxon>
        <taxon>Ecdysozoa</taxon>
        <taxon>Arthropoda</taxon>
        <taxon>Hexapoda</taxon>
        <taxon>Insecta</taxon>
        <taxon>Pterygota</taxon>
        <taxon>Neoptera</taxon>
        <taxon>Endopterygota</taxon>
        <taxon>Lepidoptera</taxon>
        <taxon>Glossata</taxon>
        <taxon>Ditrysia</taxon>
        <taxon>Noctuoidea</taxon>
        <taxon>Erebidae</taxon>
        <taxon>Arctiinae</taxon>
        <taxon>Arctia</taxon>
    </lineage>
</organism>
<dbReference type="EMBL" id="CADEBD010000303">
    <property type="protein sequence ID" value="CAB3237234.1"/>
    <property type="molecule type" value="Genomic_DNA"/>
</dbReference>